<dbReference type="GO" id="GO:0004930">
    <property type="term" value="F:G protein-coupled receptor activity"/>
    <property type="evidence" value="ECO:0007669"/>
    <property type="project" value="UniProtKB-KW"/>
</dbReference>
<feature type="transmembrane region" description="Helical" evidence="10">
    <location>
        <begin position="855"/>
        <end position="876"/>
    </location>
</feature>
<feature type="transmembrane region" description="Helical" evidence="10">
    <location>
        <begin position="409"/>
        <end position="432"/>
    </location>
</feature>
<feature type="transmembrane region" description="Helical" evidence="10">
    <location>
        <begin position="825"/>
        <end position="843"/>
    </location>
</feature>
<evidence type="ECO:0000256" key="4">
    <source>
        <dbReference type="ARBA" id="ARBA00022989"/>
    </source>
</evidence>
<feature type="transmembrane region" description="Helical" evidence="10">
    <location>
        <begin position="1345"/>
        <end position="1368"/>
    </location>
</feature>
<feature type="transmembrane region" description="Helical" evidence="10">
    <location>
        <begin position="1033"/>
        <end position="1055"/>
    </location>
</feature>
<feature type="domain" description="G-protein coupled receptors family 1 profile" evidence="11">
    <location>
        <begin position="85"/>
        <end position="239"/>
    </location>
</feature>
<dbReference type="PROSITE" id="PS50262">
    <property type="entry name" value="G_PROTEIN_RECEP_F1_2"/>
    <property type="match status" value="6"/>
</dbReference>
<feature type="transmembrane region" description="Helical" evidence="10">
    <location>
        <begin position="936"/>
        <end position="961"/>
    </location>
</feature>
<dbReference type="PRINTS" id="PR00237">
    <property type="entry name" value="GPCRRHODOPSN"/>
</dbReference>
<feature type="transmembrane region" description="Helical" evidence="10">
    <location>
        <begin position="1374"/>
        <end position="1400"/>
    </location>
</feature>
<keyword evidence="9" id="KW-0807">Transducer</keyword>
<feature type="transmembrane region" description="Helical" evidence="10">
    <location>
        <begin position="1421"/>
        <end position="1437"/>
    </location>
</feature>
<feature type="transmembrane region" description="Helical" evidence="10">
    <location>
        <begin position="136"/>
        <end position="162"/>
    </location>
</feature>
<feature type="transmembrane region" description="Helical" evidence="10">
    <location>
        <begin position="255"/>
        <end position="281"/>
    </location>
</feature>
<dbReference type="SMART" id="SM01381">
    <property type="entry name" value="7TM_GPCR_Srsx"/>
    <property type="match status" value="1"/>
</dbReference>
<feature type="domain" description="G-protein coupled receptors family 1 profile" evidence="11">
    <location>
        <begin position="753"/>
        <end position="987"/>
    </location>
</feature>
<gene>
    <name evidence="12" type="ORF">pdam_00011687</name>
</gene>
<organism evidence="12 13">
    <name type="scientific">Pocillopora damicornis</name>
    <name type="common">Cauliflower coral</name>
    <name type="synonym">Millepora damicornis</name>
    <dbReference type="NCBI Taxonomy" id="46731"/>
    <lineage>
        <taxon>Eukaryota</taxon>
        <taxon>Metazoa</taxon>
        <taxon>Cnidaria</taxon>
        <taxon>Anthozoa</taxon>
        <taxon>Hexacorallia</taxon>
        <taxon>Scleractinia</taxon>
        <taxon>Astrocoeniina</taxon>
        <taxon>Pocilloporidae</taxon>
        <taxon>Pocillopora</taxon>
    </lineage>
</organism>
<dbReference type="Gene3D" id="1.20.1070.10">
    <property type="entry name" value="Rhodopsin 7-helix transmembrane proteins"/>
    <property type="match status" value="6"/>
</dbReference>
<proteinExistence type="predicted"/>
<feature type="transmembrane region" description="Helical" evidence="10">
    <location>
        <begin position="490"/>
        <end position="509"/>
    </location>
</feature>
<evidence type="ECO:0000313" key="12">
    <source>
        <dbReference type="EMBL" id="RMX56248.1"/>
    </source>
</evidence>
<feature type="transmembrane region" description="Helical" evidence="10">
    <location>
        <begin position="1184"/>
        <end position="1205"/>
    </location>
</feature>
<feature type="transmembrane region" description="Helical" evidence="10">
    <location>
        <begin position="584"/>
        <end position="604"/>
    </location>
</feature>
<keyword evidence="5" id="KW-0297">G-protein coupled receptor</keyword>
<feature type="transmembrane region" description="Helical" evidence="10">
    <location>
        <begin position="616"/>
        <end position="642"/>
    </location>
</feature>
<comment type="subcellular location">
    <subcellularLocation>
        <location evidence="1">Cell membrane</location>
        <topology evidence="1">Multi-pass membrane protein</topology>
    </subcellularLocation>
</comment>
<dbReference type="PANTHER" id="PTHR24246:SF27">
    <property type="entry name" value="ADENOSINE RECEPTOR, ISOFORM A"/>
    <property type="match status" value="1"/>
</dbReference>
<keyword evidence="8" id="KW-0325">Glycoprotein</keyword>
<feature type="transmembrane region" description="Helical" evidence="10">
    <location>
        <begin position="736"/>
        <end position="762"/>
    </location>
</feature>
<feature type="transmembrane region" description="Helical" evidence="10">
    <location>
        <begin position="376"/>
        <end position="397"/>
    </location>
</feature>
<keyword evidence="6 10" id="KW-0472">Membrane</keyword>
<name>A0A3M6USE3_POCDA</name>
<feature type="transmembrane region" description="Helical" evidence="10">
    <location>
        <begin position="7"/>
        <end position="33"/>
    </location>
</feature>
<dbReference type="EMBL" id="RCHS01000878">
    <property type="protein sequence ID" value="RMX56248.1"/>
    <property type="molecule type" value="Genomic_DNA"/>
</dbReference>
<keyword evidence="3 10" id="KW-0812">Transmembrane</keyword>
<feature type="domain" description="G-protein coupled receptors family 1 profile" evidence="11">
    <location>
        <begin position="1012"/>
        <end position="1202"/>
    </location>
</feature>
<feature type="transmembrane region" description="Helical" evidence="10">
    <location>
        <begin position="453"/>
        <end position="470"/>
    </location>
</feature>
<dbReference type="GO" id="GO:0005886">
    <property type="term" value="C:plasma membrane"/>
    <property type="evidence" value="ECO:0007669"/>
    <property type="project" value="UniProtKB-SubCell"/>
</dbReference>
<evidence type="ECO:0000313" key="13">
    <source>
        <dbReference type="Proteomes" id="UP000275408"/>
    </source>
</evidence>
<feature type="transmembrane region" description="Helical" evidence="10">
    <location>
        <begin position="1137"/>
        <end position="1163"/>
    </location>
</feature>
<feature type="transmembrane region" description="Helical" evidence="10">
    <location>
        <begin position="104"/>
        <end position="124"/>
    </location>
</feature>
<feature type="transmembrane region" description="Helical" evidence="10">
    <location>
        <begin position="1075"/>
        <end position="1093"/>
    </location>
</feature>
<feature type="transmembrane region" description="Helical" evidence="10">
    <location>
        <begin position="338"/>
        <end position="364"/>
    </location>
</feature>
<evidence type="ECO:0000256" key="6">
    <source>
        <dbReference type="ARBA" id="ARBA00023136"/>
    </source>
</evidence>
<evidence type="ECO:0000256" key="1">
    <source>
        <dbReference type="ARBA" id="ARBA00004651"/>
    </source>
</evidence>
<comment type="caution">
    <text evidence="12">The sequence shown here is derived from an EMBL/GenBank/DDBJ whole genome shotgun (WGS) entry which is preliminary data.</text>
</comment>
<feature type="transmembrane region" description="Helical" evidence="10">
    <location>
        <begin position="997"/>
        <end position="1021"/>
    </location>
</feature>
<feature type="domain" description="G-protein coupled receptors family 1 profile" evidence="11">
    <location>
        <begin position="272"/>
        <end position="507"/>
    </location>
</feature>
<evidence type="ECO:0000256" key="9">
    <source>
        <dbReference type="ARBA" id="ARBA00023224"/>
    </source>
</evidence>
<dbReference type="OrthoDB" id="5979454at2759"/>
<evidence type="ECO:0000256" key="10">
    <source>
        <dbReference type="SAM" id="Phobius"/>
    </source>
</evidence>
<evidence type="ECO:0000256" key="3">
    <source>
        <dbReference type="ARBA" id="ARBA00022692"/>
    </source>
</evidence>
<dbReference type="SUPFAM" id="SSF81321">
    <property type="entry name" value="Family A G protein-coupled receptor-like"/>
    <property type="match status" value="6"/>
</dbReference>
<protein>
    <recommendedName>
        <fullName evidence="11">G-protein coupled receptors family 1 profile domain-containing protein</fullName>
    </recommendedName>
</protein>
<accession>A0A3M6USE3</accession>
<keyword evidence="7" id="KW-0675">Receptor</keyword>
<dbReference type="Proteomes" id="UP000275408">
    <property type="component" value="Unassembled WGS sequence"/>
</dbReference>
<dbReference type="PANTHER" id="PTHR24246">
    <property type="entry name" value="OLFACTORY RECEPTOR AND ADENOSINE RECEPTOR"/>
    <property type="match status" value="1"/>
</dbReference>
<feature type="transmembrane region" description="Helical" evidence="10">
    <location>
        <begin position="182"/>
        <end position="202"/>
    </location>
</feature>
<keyword evidence="4 10" id="KW-1133">Transmembrane helix</keyword>
<feature type="transmembrane region" description="Helical" evidence="10">
    <location>
        <begin position="888"/>
        <end position="915"/>
    </location>
</feature>
<keyword evidence="2" id="KW-1003">Cell membrane</keyword>
<evidence type="ECO:0000256" key="8">
    <source>
        <dbReference type="ARBA" id="ARBA00023180"/>
    </source>
</evidence>
<dbReference type="Pfam" id="PF00001">
    <property type="entry name" value="7tm_1"/>
    <property type="match status" value="6"/>
</dbReference>
<evidence type="ECO:0000256" key="5">
    <source>
        <dbReference type="ARBA" id="ARBA00023040"/>
    </source>
</evidence>
<feature type="domain" description="G-protein coupled receptors family 1 profile" evidence="11">
    <location>
        <begin position="562"/>
        <end position="713"/>
    </location>
</feature>
<feature type="transmembrane region" description="Helical" evidence="10">
    <location>
        <begin position="774"/>
        <end position="794"/>
    </location>
</feature>
<feature type="transmembrane region" description="Helical" evidence="10">
    <location>
        <begin position="1231"/>
        <end position="1256"/>
    </location>
</feature>
<feature type="domain" description="G-protein coupled receptors family 1 profile" evidence="11">
    <location>
        <begin position="1247"/>
        <end position="1480"/>
    </location>
</feature>
<evidence type="ECO:0000256" key="2">
    <source>
        <dbReference type="ARBA" id="ARBA00022475"/>
    </source>
</evidence>
<feature type="transmembrane region" description="Helical" evidence="10">
    <location>
        <begin position="293"/>
        <end position="318"/>
    </location>
</feature>
<sequence length="1522" mass="172799">MCSFIELLSWTVLFAAETLAIIAGNIITVIVFWKMRSDFKKTYYLLINLSIADLTVGISALEITIAKYFLEEILSLRCPRREYLLKRFYAITYPLNHRTLTKRVYVHGVLWPWACGMLVALISFSPELLPDSAFPLVAPLILTSLAVIGVLAVSILYTFIWIFSRKHDPRIPRERREQDKRLAKTLFVVTLTSVVTWMPFALMPVPLQEIHEICNMHIRAYFAGRLFLLANSFLDPVVYCFRISEFKKILRRIEFFAWTALFITVTIAIIGGNIITIIVFWKLRSVLKRTYYLLINLAIADLIVGFGGAVFTSTSILKLNSTEESPASTIARFLRMDVFSGTASLTTLLFIAGERFLAIAFPFLHKVITTRFYMKCIAVVWITSFLMTGIIFSSGIFPTSFCRTISRGILGYFTIVCLIAISALYTAIWVVSRKVNVRIPRNRRDQNKRLAKTLAIVTLTSLIGWIPLSVHTVTPFSKIDGNCFLSGPRIIAPFLQMANSVINPLVYCYRMSEFRAVLKQNFPTGNLCNLFGKLFCDRHVLEKKISLEENLCSPDKPFPCPLSLERLNAIVWPFRSRTTSSRTYMIAVGIVWLLSGATPALALLSKSSEILPVEVYEWFGSVIMIACPLTVSCAYALIWFYSKRKDPRLSQNNHVRNKNLAKTLFIVTVLSLITWLPFAVVFNFSSIIESSSVINRVTRCLQLGNSFINPIVYSLRMPVFRQIVKNMCEGAELKNVLPWIIILCLEALIILFGNIITIIVFLKGRFHLRKTSVVLINLSVADFLVGLSALGDIASDICSLSSSSCKTHITLIERYFPLGEYSSTASISFLVLISLERLYAIFWPFRSRVTSTRTYICVVLGVWLLSGIAPALVLLSSQHKILAVPIEVYLWIGSLYMCVCLIAIVVAYSIIWFFSTKRDPRLSESSQIRNKHLSKTIFIVTSLSLITWLPFAIVFNSSFIISGKSTILHRFIRCLQLANSFINPIEMCEGNLKNTPFWIIIFSVEAFLILFANTVTIIVFWKRRFQLRKTSVVLINLSVADLLVGVGAIEEFMGFICSLSWFKTYLILREYSSCASINSLVLVSLERVYAIVWPFRSRTTSTRTYIYAVGVVWLISGIAPTFLSLSVLSEHLPLKVYLWLGSLYLGACLITIVVAYSVIWFFSKKQDPKLSRNNHRRNNQLAKTLFVVTLFSLITWLPFVVVFNARTMIPNNKSPEMKNISSNLPPTWEMWIWSTSFLMGSLATLVANLITFQVFWNQRRNLRQTSFVLVNLALADLSVGLSEGCFAVENLLSSYMGKKPTEIGCLAVDVFSEGASLTFLGLMSLERMHAVFWPLRHRMTRPRSYIYAICTSWFFTTMTTVLFILSYVGLVNQIITIGLFVFIMAVIPICICVVYSRIWLHLRHIKKQSLRKHRSPTTNKLTKTLLIASFLSLAAWLPLGVALLVKFLCVGCLSSVNVTRLVYGGRILQYGNSLLNPVVYSLRIPEFKDKIIQLFCKQRRRKLRRTAPETACQGKRKANSIR</sequence>
<evidence type="ECO:0000256" key="7">
    <source>
        <dbReference type="ARBA" id="ARBA00023170"/>
    </source>
</evidence>
<dbReference type="InterPro" id="IPR017452">
    <property type="entry name" value="GPCR_Rhodpsn_7TM"/>
</dbReference>
<dbReference type="InterPro" id="IPR000276">
    <property type="entry name" value="GPCR_Rhodpsn"/>
</dbReference>
<feature type="transmembrane region" description="Helical" evidence="10">
    <location>
        <begin position="663"/>
        <end position="688"/>
    </location>
</feature>
<reference evidence="12 13" key="1">
    <citation type="journal article" date="2018" name="Sci. Rep.">
        <title>Comparative analysis of the Pocillopora damicornis genome highlights role of immune system in coral evolution.</title>
        <authorList>
            <person name="Cunning R."/>
            <person name="Bay R.A."/>
            <person name="Gillette P."/>
            <person name="Baker A.C."/>
            <person name="Traylor-Knowles N."/>
        </authorList>
    </citation>
    <scope>NUCLEOTIDE SEQUENCE [LARGE SCALE GENOMIC DNA]</scope>
    <source>
        <strain evidence="12">RSMAS</strain>
        <tissue evidence="12">Whole animal</tissue>
    </source>
</reference>
<evidence type="ECO:0000259" key="11">
    <source>
        <dbReference type="PROSITE" id="PS50262"/>
    </source>
</evidence>
<feature type="transmembrane region" description="Helical" evidence="10">
    <location>
        <begin position="1105"/>
        <end position="1125"/>
    </location>
</feature>
<keyword evidence="13" id="KW-1185">Reference proteome</keyword>
<dbReference type="CDD" id="cd00637">
    <property type="entry name" value="7tm_classA_rhodopsin-like"/>
    <property type="match status" value="6"/>
</dbReference>